<dbReference type="EMBL" id="LHPH01000001">
    <property type="protein sequence ID" value="KPH65524.1"/>
    <property type="molecule type" value="Genomic_DNA"/>
</dbReference>
<dbReference type="OrthoDB" id="256673at2"/>
<reference evidence="2 3" key="1">
    <citation type="submission" date="2015-08" db="EMBL/GenBank/DDBJ databases">
        <title>Draft Genome Sequence of Pseudoalteromonas porphyrae UCD-SED14.</title>
        <authorList>
            <person name="Coil D.A."/>
            <person name="Jospin G."/>
            <person name="Lee R.D."/>
            <person name="Eisen J.A."/>
        </authorList>
    </citation>
    <scope>NUCLEOTIDE SEQUENCE [LARGE SCALE GENOMIC DNA]</scope>
    <source>
        <strain evidence="2 3">UCD-SED14</strain>
    </source>
</reference>
<dbReference type="Gene3D" id="1.10.390.20">
    <property type="match status" value="1"/>
</dbReference>
<comment type="caution">
    <text evidence="2">The sequence shown here is derived from an EMBL/GenBank/DDBJ whole genome shotgun (WGS) entry which is preliminary data.</text>
</comment>
<accession>A0A0N1ES42</accession>
<evidence type="ECO:0000259" key="1">
    <source>
        <dbReference type="Pfam" id="PF07607"/>
    </source>
</evidence>
<dbReference type="Pfam" id="PF07607">
    <property type="entry name" value="DUF1570"/>
    <property type="match status" value="1"/>
</dbReference>
<dbReference type="InterPro" id="IPR011464">
    <property type="entry name" value="DUF1570"/>
</dbReference>
<sequence>MFKTKLRNVLLFIAMLIASALLAQYLSGRQLSYKGLVGSANELYVDLVTYIYHDDTVKNAQTNEVVVKPISLQILKQHHRPQIDTTRCVDVSLGEVKYTQQGDIYSWTDSEGIAHFSDKKPSLNATPYNTGFVDTLDYFELTLSTPNLPASFKQALRVKLNAVFKVYGQIIGVDSLRKVKLDLRVLATQTDYENAVRRRGGDPTNTQGIYFNSSNTAFINYNNEQSAMRTAVHEAVHAINKAVLGSTPRWLDEGLAEYFEHTNNTMQTVSVEPSTTWLKNHTLSTSILTLNELLNQQDNWQRGESTKLYASSWAGVYFLMDSKQGKDFLKSIMLEQQKSPCVQLTPLQLQSALAAHFPDLNNDYMQWLKTPFRAHHF</sequence>
<dbReference type="Proteomes" id="UP000037848">
    <property type="component" value="Unassembled WGS sequence"/>
</dbReference>
<evidence type="ECO:0000313" key="3">
    <source>
        <dbReference type="Proteomes" id="UP000037848"/>
    </source>
</evidence>
<dbReference type="PATRIC" id="fig|187330.3.peg.190"/>
<evidence type="ECO:0000313" key="2">
    <source>
        <dbReference type="EMBL" id="KPH65524.1"/>
    </source>
</evidence>
<feature type="domain" description="DUF1570" evidence="1">
    <location>
        <begin position="230"/>
        <end position="340"/>
    </location>
</feature>
<dbReference type="RefSeq" id="WP_054452401.1">
    <property type="nucleotide sequence ID" value="NZ_LHPH01000001.1"/>
</dbReference>
<gene>
    <name evidence="2" type="ORF">ADS77_00915</name>
</gene>
<keyword evidence="3" id="KW-1185">Reference proteome</keyword>
<proteinExistence type="predicted"/>
<organism evidence="2 3">
    <name type="scientific">Pseudoalteromonas porphyrae</name>
    <dbReference type="NCBI Taxonomy" id="187330"/>
    <lineage>
        <taxon>Bacteria</taxon>
        <taxon>Pseudomonadati</taxon>
        <taxon>Pseudomonadota</taxon>
        <taxon>Gammaproteobacteria</taxon>
        <taxon>Alteromonadales</taxon>
        <taxon>Pseudoalteromonadaceae</taxon>
        <taxon>Pseudoalteromonas</taxon>
    </lineage>
</organism>
<dbReference type="STRING" id="187330.AMS58_05470"/>
<dbReference type="AlphaFoldDB" id="A0A0N1ES42"/>
<protein>
    <recommendedName>
        <fullName evidence="1">DUF1570 domain-containing protein</fullName>
    </recommendedName>
</protein>
<name>A0A0N1ES42_9GAMM</name>